<evidence type="ECO:0000313" key="2">
    <source>
        <dbReference type="Proteomes" id="UP000748756"/>
    </source>
</evidence>
<keyword evidence="2" id="KW-1185">Reference proteome</keyword>
<gene>
    <name evidence="1" type="ORF">BG015_006906</name>
</gene>
<comment type="caution">
    <text evidence="1">The sequence shown here is derived from an EMBL/GenBank/DDBJ whole genome shotgun (WGS) entry which is preliminary data.</text>
</comment>
<evidence type="ECO:0000313" key="1">
    <source>
        <dbReference type="EMBL" id="KAF9151250.1"/>
    </source>
</evidence>
<dbReference type="AlphaFoldDB" id="A0A9P5RZ82"/>
<dbReference type="Proteomes" id="UP000748756">
    <property type="component" value="Unassembled WGS sequence"/>
</dbReference>
<protein>
    <submittedName>
        <fullName evidence="1">Uncharacterized protein</fullName>
    </submittedName>
</protein>
<accession>A0A9P5RZ82</accession>
<reference evidence="1" key="1">
    <citation type="journal article" date="2020" name="Fungal Divers.">
        <title>Resolving the Mortierellaceae phylogeny through synthesis of multi-gene phylogenetics and phylogenomics.</title>
        <authorList>
            <person name="Vandepol N."/>
            <person name="Liber J."/>
            <person name="Desiro A."/>
            <person name="Na H."/>
            <person name="Kennedy M."/>
            <person name="Barry K."/>
            <person name="Grigoriev I.V."/>
            <person name="Miller A.N."/>
            <person name="O'Donnell K."/>
            <person name="Stajich J.E."/>
            <person name="Bonito G."/>
        </authorList>
    </citation>
    <scope>NUCLEOTIDE SEQUENCE</scope>
    <source>
        <strain evidence="1">NRRL 6426</strain>
    </source>
</reference>
<sequence>MASTTVSASTPTSTPMPTVLLANALRITVHTHRHHMATRSMAQFSLSPVPRQCVIWRVDVTAATGWLTETGAEAVAAKSDDATAVLV</sequence>
<organism evidence="1 2">
    <name type="scientific">Linnemannia schmuckeri</name>
    <dbReference type="NCBI Taxonomy" id="64567"/>
    <lineage>
        <taxon>Eukaryota</taxon>
        <taxon>Fungi</taxon>
        <taxon>Fungi incertae sedis</taxon>
        <taxon>Mucoromycota</taxon>
        <taxon>Mortierellomycotina</taxon>
        <taxon>Mortierellomycetes</taxon>
        <taxon>Mortierellales</taxon>
        <taxon>Mortierellaceae</taxon>
        <taxon>Linnemannia</taxon>
    </lineage>
</organism>
<proteinExistence type="predicted"/>
<dbReference type="EMBL" id="JAAAUQ010000339">
    <property type="protein sequence ID" value="KAF9151250.1"/>
    <property type="molecule type" value="Genomic_DNA"/>
</dbReference>
<name>A0A9P5RZ82_9FUNG</name>